<evidence type="ECO:0000256" key="2">
    <source>
        <dbReference type="SAM" id="Phobius"/>
    </source>
</evidence>
<feature type="region of interest" description="Disordered" evidence="1">
    <location>
        <begin position="571"/>
        <end position="606"/>
    </location>
</feature>
<feature type="transmembrane region" description="Helical" evidence="2">
    <location>
        <begin position="12"/>
        <end position="27"/>
    </location>
</feature>
<feature type="transmembrane region" description="Helical" evidence="2">
    <location>
        <begin position="142"/>
        <end position="161"/>
    </location>
</feature>
<dbReference type="SUPFAM" id="SSF54001">
    <property type="entry name" value="Cysteine proteinases"/>
    <property type="match status" value="1"/>
</dbReference>
<reference evidence="5" key="1">
    <citation type="submission" date="2018-12" db="EMBL/GenBank/DDBJ databases">
        <title>Bacillus chawlae sp. nov., Bacillus glennii sp. nov., and Bacillus saganii sp. nov. Isolated from the Vehicle Assembly Building at Kennedy Space Center where the Viking Spacecraft were Assembled.</title>
        <authorList>
            <person name="Seuylemezian A."/>
            <person name="Vaishampayan P."/>
        </authorList>
    </citation>
    <scope>NUCLEOTIDE SEQUENCE [LARGE SCALE GENOMIC DNA]</scope>
    <source>
        <strain evidence="5">DSM 13966</strain>
    </source>
</reference>
<dbReference type="PANTHER" id="PTHR42736:SF1">
    <property type="entry name" value="PROTEIN-GLUTAMINE GAMMA-GLUTAMYLTRANSFERASE"/>
    <property type="match status" value="1"/>
</dbReference>
<dbReference type="InterPro" id="IPR021878">
    <property type="entry name" value="TgpA_N"/>
</dbReference>
<organism evidence="4 5">
    <name type="scientific">Mesobacillus subterraneus</name>
    <dbReference type="NCBI Taxonomy" id="285983"/>
    <lineage>
        <taxon>Bacteria</taxon>
        <taxon>Bacillati</taxon>
        <taxon>Bacillota</taxon>
        <taxon>Bacilli</taxon>
        <taxon>Bacillales</taxon>
        <taxon>Bacillaceae</taxon>
        <taxon>Mesobacillus</taxon>
    </lineage>
</organism>
<accession>A0A3R9KNE3</accession>
<dbReference type="InterPro" id="IPR002931">
    <property type="entry name" value="Transglutaminase-like"/>
</dbReference>
<feature type="transmembrane region" description="Helical" evidence="2">
    <location>
        <begin position="199"/>
        <end position="220"/>
    </location>
</feature>
<evidence type="ECO:0000313" key="4">
    <source>
        <dbReference type="EMBL" id="RSD20630.1"/>
    </source>
</evidence>
<feature type="domain" description="Transglutaminase-like" evidence="3">
    <location>
        <begin position="481"/>
        <end position="556"/>
    </location>
</feature>
<feature type="transmembrane region" description="Helical" evidence="2">
    <location>
        <begin position="626"/>
        <end position="643"/>
    </location>
</feature>
<feature type="transmembrane region" description="Helical" evidence="2">
    <location>
        <begin position="67"/>
        <end position="89"/>
    </location>
</feature>
<dbReference type="InterPro" id="IPR025403">
    <property type="entry name" value="TgpA-like_C"/>
</dbReference>
<keyword evidence="2" id="KW-0812">Transmembrane</keyword>
<evidence type="ECO:0000259" key="3">
    <source>
        <dbReference type="SMART" id="SM00460"/>
    </source>
</evidence>
<dbReference type="Pfam" id="PF13559">
    <property type="entry name" value="DUF4129"/>
    <property type="match status" value="1"/>
</dbReference>
<dbReference type="Pfam" id="PF11992">
    <property type="entry name" value="TgpA_N"/>
    <property type="match status" value="1"/>
</dbReference>
<dbReference type="OrthoDB" id="9804872at2"/>
<gene>
    <name evidence="4" type="ORF">EJA10_22895</name>
</gene>
<dbReference type="InterPro" id="IPR038765">
    <property type="entry name" value="Papain-like_cys_pep_sf"/>
</dbReference>
<name>A0A3R9KNE3_9BACI</name>
<feature type="transmembrane region" description="Helical" evidence="2">
    <location>
        <begin position="114"/>
        <end position="135"/>
    </location>
</feature>
<comment type="caution">
    <text evidence="4">The sequence shown here is derived from an EMBL/GenBank/DDBJ whole genome shotgun (WGS) entry which is preliminary data.</text>
</comment>
<feature type="transmembrane region" description="Helical" evidence="2">
    <location>
        <begin position="167"/>
        <end position="187"/>
    </location>
</feature>
<dbReference type="Pfam" id="PF01841">
    <property type="entry name" value="Transglut_core"/>
    <property type="match status" value="1"/>
</dbReference>
<dbReference type="PANTHER" id="PTHR42736">
    <property type="entry name" value="PROTEIN-GLUTAMINE GAMMA-GLUTAMYLTRANSFERASE"/>
    <property type="match status" value="1"/>
</dbReference>
<evidence type="ECO:0000313" key="5">
    <source>
        <dbReference type="Proteomes" id="UP000279911"/>
    </source>
</evidence>
<sequence>MTMEKPKKDISFFLLYLFSFLLLWEWLRPLKELTDTGHLSVFLGFVFMSLMMSFFGMPFIPAALIRILIILYAVHFMYYEGTFFSMGWFRELLSEVTANSAYIINAEWTGLSNVFRTLLFFVLLWLMAYLIQYWLINRKQIFVFFFMTLIYITVLDTFTPYEADAAIIRTVIAGFAVMGMLSFYRIADKEVVKRSLDSARRWMIPLIAMIVLSVGIGYAAPKADPIWPDPVPFITSFNEDSGSGGGGVKKVGYGTDDSTLGGPFIGDDRVVFTAEADGRHYWRIETKDIYTGKGWVENPGAEPPQEFLPKETIPLDPFEEGVKTEERISKVVPQIGYPHLVYPLGVKQVEATANYSTLEFMLNPATEKITSIPDGQSGSIGPYSLTFDHPVFSMETLKSSGPEDLPAEKNANAEFISSYTQIPESLPERVVELAEEITKDEKAWIDKARAIERYFRSNNFVYDQIDVAVPDEDQDYVDQFLFETQRGYCDNFSTSMVVMMRSIGIPARWVKGYTEGDYLDTLEDGRRLYKVTNNNAHSWVEGYFPGVGWVPFEPTQGFSNNVQFEYDLKNDTQSQEGQDEEENAAPAAPQKPEMPEEQAQSDQPKASFSDSLKKAGAFLMDNMQKILLTLLVIGVFAGILYKLRAKWLPGLYILLYKYKKQNKYLEKAYLVLLKQLKRYGLKKEKGQTLRDYANYVDSFFSTNEMRWLTAKYEEYLYRGNLDEEMWQDAKKYWEIMIRKSGT</sequence>
<dbReference type="RefSeq" id="WP_125482325.1">
    <property type="nucleotide sequence ID" value="NZ_RSFW01000039.1"/>
</dbReference>
<dbReference type="SMART" id="SM00460">
    <property type="entry name" value="TGc"/>
    <property type="match status" value="1"/>
</dbReference>
<keyword evidence="2" id="KW-0472">Membrane</keyword>
<feature type="transmembrane region" description="Helical" evidence="2">
    <location>
        <begin position="39"/>
        <end position="60"/>
    </location>
</feature>
<protein>
    <submittedName>
        <fullName evidence="4">Transglutaminase</fullName>
    </submittedName>
</protein>
<dbReference type="EMBL" id="RSFW01000039">
    <property type="protein sequence ID" value="RSD20630.1"/>
    <property type="molecule type" value="Genomic_DNA"/>
</dbReference>
<proteinExistence type="predicted"/>
<dbReference type="Proteomes" id="UP000279911">
    <property type="component" value="Unassembled WGS sequence"/>
</dbReference>
<evidence type="ECO:0000256" key="1">
    <source>
        <dbReference type="SAM" id="MobiDB-lite"/>
    </source>
</evidence>
<keyword evidence="2" id="KW-1133">Transmembrane helix</keyword>
<dbReference type="InterPro" id="IPR052901">
    <property type="entry name" value="Bact_TGase-like"/>
</dbReference>
<dbReference type="AlphaFoldDB" id="A0A3R9KNE3"/>
<dbReference type="Gene3D" id="3.10.620.30">
    <property type="match status" value="1"/>
</dbReference>